<dbReference type="SUPFAM" id="SSF52821">
    <property type="entry name" value="Rhodanese/Cell cycle control phosphatase"/>
    <property type="match status" value="2"/>
</dbReference>
<dbReference type="GO" id="GO:0004792">
    <property type="term" value="F:thiosulfate-cyanide sulfurtransferase activity"/>
    <property type="evidence" value="ECO:0007669"/>
    <property type="project" value="TreeGrafter"/>
</dbReference>
<dbReference type="PROSITE" id="PS50206">
    <property type="entry name" value="RHODANESE_3"/>
    <property type="match status" value="2"/>
</dbReference>
<sequence length="378" mass="41678">MYATSCIKGSRRNFAKSKEKVLSMKIHKSFRGIRFLAHDRKVSWLVAFLCLAWLVGGGTVSATTLPGPVVDTAWLAKNLDNVIVLDARKDLKSFAKEREKTAGPVNPCGPGGKKAKKPVRGNGHIPGAVLVNLKKIFSGYKLNGKAVKVMLPKKENFEKLMQRSGVSKDSAVVITGKGEKLANIAFMTRLYWTMKYFGFDNVAILNGGTVQWKLDKHNVEYGRSRKPKKGNFTVSVERKEILASMENVSALSQGEGKEQILDVRAKPFYLGLTYRRKFQSPKSKGHIPTAKSFPAAFLVDTAAPSTMLYNKEDIEKVAALSGIDLIDTPTVTSCHTGVKASLAWFVLSEILENKSVRVYDGSMHEWSIAGKPVTRPID</sequence>
<evidence type="ECO:0000259" key="4">
    <source>
        <dbReference type="PROSITE" id="PS50206"/>
    </source>
</evidence>
<dbReference type="EMBL" id="CAADFV010000038">
    <property type="protein sequence ID" value="VFK56166.1"/>
    <property type="molecule type" value="Genomic_DNA"/>
</dbReference>
<evidence type="ECO:0000256" key="1">
    <source>
        <dbReference type="ARBA" id="ARBA00022679"/>
    </source>
</evidence>
<dbReference type="Pfam" id="PF00581">
    <property type="entry name" value="Rhodanese"/>
    <property type="match status" value="2"/>
</dbReference>
<dbReference type="InterPro" id="IPR001763">
    <property type="entry name" value="Rhodanese-like_dom"/>
</dbReference>
<feature type="domain" description="Rhodanese" evidence="4">
    <location>
        <begin position="123"/>
        <end position="221"/>
    </location>
</feature>
<protein>
    <submittedName>
        <fullName evidence="7">Thiosulfate/3-mercaptopyruvate sulfurtransferase</fullName>
    </submittedName>
</protein>
<evidence type="ECO:0000313" key="7">
    <source>
        <dbReference type="EMBL" id="VFK56166.1"/>
    </source>
</evidence>
<evidence type="ECO:0000256" key="2">
    <source>
        <dbReference type="ARBA" id="ARBA00022737"/>
    </source>
</evidence>
<dbReference type="Gene3D" id="3.40.250.10">
    <property type="entry name" value="Rhodanese-like domain"/>
    <property type="match status" value="2"/>
</dbReference>
<name>A0A450ZQW6_9GAMM</name>
<feature type="domain" description="Rhodanese" evidence="4">
    <location>
        <begin position="254"/>
        <end position="375"/>
    </location>
</feature>
<dbReference type="CDD" id="cd01448">
    <property type="entry name" value="TST_Repeat_1"/>
    <property type="match status" value="1"/>
</dbReference>
<dbReference type="EMBL" id="CAADFY010000038">
    <property type="protein sequence ID" value="VFK54141.1"/>
    <property type="molecule type" value="Genomic_DNA"/>
</dbReference>
<dbReference type="InterPro" id="IPR036873">
    <property type="entry name" value="Rhodanese-like_dom_sf"/>
</dbReference>
<gene>
    <name evidence="5" type="ORF">BECKTUN1418D_GA0071000_10016</name>
    <name evidence="7" type="ORF">BECKTUN1418E_GA0071001_10386</name>
    <name evidence="6" type="ORF">BECKTUN1418F_GA0071002_10386</name>
</gene>
<reference evidence="7" key="1">
    <citation type="submission" date="2019-02" db="EMBL/GenBank/DDBJ databases">
        <authorList>
            <person name="Gruber-Vodicka R. H."/>
            <person name="Seah K. B. B."/>
        </authorList>
    </citation>
    <scope>NUCLEOTIDE SEQUENCE</scope>
    <source>
        <strain evidence="5">BECK_BY1</strain>
        <strain evidence="7">BECK_BY2</strain>
        <strain evidence="6">BECK_BY3</strain>
    </source>
</reference>
<dbReference type="InterPro" id="IPR045078">
    <property type="entry name" value="TST/MPST-like"/>
</dbReference>
<dbReference type="PANTHER" id="PTHR11364:SF27">
    <property type="entry name" value="SULFURTRANSFERASE"/>
    <property type="match status" value="1"/>
</dbReference>
<dbReference type="SMART" id="SM00450">
    <property type="entry name" value="RHOD"/>
    <property type="match status" value="2"/>
</dbReference>
<keyword evidence="7" id="KW-0670">Pyruvate</keyword>
<dbReference type="PANTHER" id="PTHR11364">
    <property type="entry name" value="THIOSULFATE SULFERTANSFERASE"/>
    <property type="match status" value="1"/>
</dbReference>
<evidence type="ECO:0000313" key="6">
    <source>
        <dbReference type="EMBL" id="VFK54141.1"/>
    </source>
</evidence>
<keyword evidence="1 7" id="KW-0808">Transferase</keyword>
<keyword evidence="2" id="KW-0677">Repeat</keyword>
<proteinExistence type="predicted"/>
<evidence type="ECO:0000256" key="3">
    <source>
        <dbReference type="SAM" id="MobiDB-lite"/>
    </source>
</evidence>
<evidence type="ECO:0000313" key="5">
    <source>
        <dbReference type="EMBL" id="VFK50658.1"/>
    </source>
</evidence>
<dbReference type="EMBL" id="CAADFX010000001">
    <property type="protein sequence ID" value="VFK50658.1"/>
    <property type="molecule type" value="Genomic_DNA"/>
</dbReference>
<feature type="region of interest" description="Disordered" evidence="3">
    <location>
        <begin position="100"/>
        <end position="119"/>
    </location>
</feature>
<organism evidence="7">
    <name type="scientific">Candidatus Kentrum sp. TUN</name>
    <dbReference type="NCBI Taxonomy" id="2126343"/>
    <lineage>
        <taxon>Bacteria</taxon>
        <taxon>Pseudomonadati</taxon>
        <taxon>Pseudomonadota</taxon>
        <taxon>Gammaproteobacteria</taxon>
        <taxon>Candidatus Kentrum</taxon>
    </lineage>
</organism>
<accession>A0A450ZQW6</accession>
<dbReference type="AlphaFoldDB" id="A0A450ZQW6"/>